<organism evidence="1 2">
    <name type="scientific">Camellia lanceoleosa</name>
    <dbReference type="NCBI Taxonomy" id="1840588"/>
    <lineage>
        <taxon>Eukaryota</taxon>
        <taxon>Viridiplantae</taxon>
        <taxon>Streptophyta</taxon>
        <taxon>Embryophyta</taxon>
        <taxon>Tracheophyta</taxon>
        <taxon>Spermatophyta</taxon>
        <taxon>Magnoliopsida</taxon>
        <taxon>eudicotyledons</taxon>
        <taxon>Gunneridae</taxon>
        <taxon>Pentapetalae</taxon>
        <taxon>asterids</taxon>
        <taxon>Ericales</taxon>
        <taxon>Theaceae</taxon>
        <taxon>Camellia</taxon>
    </lineage>
</organism>
<gene>
    <name evidence="1" type="ORF">LOK49_LG06G02302</name>
</gene>
<dbReference type="Proteomes" id="UP001060215">
    <property type="component" value="Chromosome 5"/>
</dbReference>
<reference evidence="1 2" key="1">
    <citation type="journal article" date="2022" name="Plant J.">
        <title>Chromosome-level genome of Camellia lanceoleosa provides a valuable resource for understanding genome evolution and self-incompatibility.</title>
        <authorList>
            <person name="Gong W."/>
            <person name="Xiao S."/>
            <person name="Wang L."/>
            <person name="Liao Z."/>
            <person name="Chang Y."/>
            <person name="Mo W."/>
            <person name="Hu G."/>
            <person name="Li W."/>
            <person name="Zhao G."/>
            <person name="Zhu H."/>
            <person name="Hu X."/>
            <person name="Ji K."/>
            <person name="Xiang X."/>
            <person name="Song Q."/>
            <person name="Yuan D."/>
            <person name="Jin S."/>
            <person name="Zhang L."/>
        </authorList>
    </citation>
    <scope>NUCLEOTIDE SEQUENCE [LARGE SCALE GENOMIC DNA]</scope>
    <source>
        <strain evidence="1">SQ_2022a</strain>
    </source>
</reference>
<evidence type="ECO:0000313" key="2">
    <source>
        <dbReference type="Proteomes" id="UP001060215"/>
    </source>
</evidence>
<name>A0ACC0HJQ7_9ERIC</name>
<sequence>MWGLQGDFEATDLGLGFFLIKFKMMFVCSRVCTEGPWIITDHYLTVRRWKHDFKPSEAGGVATALWVRFPELPIEYYNEMGLFHIAKAIGKPLKVDLNTAMSTRGRHQKEYCSSNKLASEPTTVTSVAIANGHGASLDQAQTANSSGRQSIPDRGKIEEFGPWMLVNRKNNRPKPIARQAGPNNYNHKRSTNRFGSLVENRNMKGAPKRAKHKGPTGPSMVDIHRTDSTSESGNPNIAQEIFLKGQKDERQLNKIRT</sequence>
<proteinExistence type="predicted"/>
<evidence type="ECO:0000313" key="1">
    <source>
        <dbReference type="EMBL" id="KAI8012191.1"/>
    </source>
</evidence>
<comment type="caution">
    <text evidence="1">The sequence shown here is derived from an EMBL/GenBank/DDBJ whole genome shotgun (WGS) entry which is preliminary data.</text>
</comment>
<accession>A0ACC0HJQ7</accession>
<dbReference type="EMBL" id="CM045762">
    <property type="protein sequence ID" value="KAI8012191.1"/>
    <property type="molecule type" value="Genomic_DNA"/>
</dbReference>
<keyword evidence="2" id="KW-1185">Reference proteome</keyword>
<protein>
    <submittedName>
        <fullName evidence="1">Uncharacterized protein</fullName>
    </submittedName>
</protein>